<reference evidence="3" key="1">
    <citation type="submission" date="2016-10" db="EMBL/GenBank/DDBJ databases">
        <authorList>
            <person name="Varghese N."/>
            <person name="Submissions S."/>
        </authorList>
    </citation>
    <scope>NUCLEOTIDE SEQUENCE [LARGE SCALE GENOMIC DNA]</scope>
    <source>
        <strain evidence="3">DSM 46732</strain>
    </source>
</reference>
<dbReference type="Proteomes" id="UP000199497">
    <property type="component" value="Unassembled WGS sequence"/>
</dbReference>
<gene>
    <name evidence="2" type="ORF">SAMN04487905_1284</name>
</gene>
<feature type="transmembrane region" description="Helical" evidence="1">
    <location>
        <begin position="82"/>
        <end position="104"/>
    </location>
</feature>
<keyword evidence="1" id="KW-1133">Transmembrane helix</keyword>
<feature type="transmembrane region" description="Helical" evidence="1">
    <location>
        <begin position="172"/>
        <end position="189"/>
    </location>
</feature>
<accession>A0A1H0X4M5</accession>
<evidence type="ECO:0000313" key="2">
    <source>
        <dbReference type="EMBL" id="SDP97436.1"/>
    </source>
</evidence>
<name>A0A1H0X4M5_9ACTN</name>
<protein>
    <submittedName>
        <fullName evidence="2">Uncharacterized protein</fullName>
    </submittedName>
</protein>
<keyword evidence="1" id="KW-0812">Transmembrane</keyword>
<feature type="transmembrane region" description="Helical" evidence="1">
    <location>
        <begin position="116"/>
        <end position="135"/>
    </location>
</feature>
<evidence type="ECO:0000313" key="3">
    <source>
        <dbReference type="Proteomes" id="UP000199497"/>
    </source>
</evidence>
<feature type="transmembrane region" description="Helical" evidence="1">
    <location>
        <begin position="142"/>
        <end position="160"/>
    </location>
</feature>
<organism evidence="2 3">
    <name type="scientific">Actinopolyspora xinjiangensis</name>
    <dbReference type="NCBI Taxonomy" id="405564"/>
    <lineage>
        <taxon>Bacteria</taxon>
        <taxon>Bacillati</taxon>
        <taxon>Actinomycetota</taxon>
        <taxon>Actinomycetes</taxon>
        <taxon>Actinopolysporales</taxon>
        <taxon>Actinopolysporaceae</taxon>
        <taxon>Actinopolyspora</taxon>
    </lineage>
</organism>
<dbReference type="EMBL" id="FNJR01000028">
    <property type="protein sequence ID" value="SDP97436.1"/>
    <property type="molecule type" value="Genomic_DNA"/>
</dbReference>
<keyword evidence="3" id="KW-1185">Reference proteome</keyword>
<dbReference type="OrthoDB" id="5197363at2"/>
<proteinExistence type="predicted"/>
<feature type="transmembrane region" description="Helical" evidence="1">
    <location>
        <begin position="52"/>
        <end position="70"/>
    </location>
</feature>
<keyword evidence="1" id="KW-0472">Membrane</keyword>
<sequence length="225" mass="24340">MIFRVSEKKQYERSVFESKKGGAVSLLAVGATGALTGIFAAFSFYYHILNPFAHALTLWVLLSLVVSARLHLREAVLRSTIGLFFAVIAFYFCKALFYNTIYYPAAPAISVQVGNMFMWCLLAVFAGGVLGVLFSGIGSASWAGAASAAAAIALLLASTLEETRLSLGNDALLLWGFCVCSIIVVIFFVERTKAQIKRIILMVPPFLVAGLIVVVSPDVIQQFLI</sequence>
<dbReference type="RefSeq" id="WP_139183086.1">
    <property type="nucleotide sequence ID" value="NZ_FNJR01000028.1"/>
</dbReference>
<dbReference type="SUPFAM" id="SSF103473">
    <property type="entry name" value="MFS general substrate transporter"/>
    <property type="match status" value="1"/>
</dbReference>
<feature type="transmembrane region" description="Helical" evidence="1">
    <location>
        <begin position="21"/>
        <end position="46"/>
    </location>
</feature>
<feature type="transmembrane region" description="Helical" evidence="1">
    <location>
        <begin position="201"/>
        <end position="220"/>
    </location>
</feature>
<dbReference type="AlphaFoldDB" id="A0A1H0X4M5"/>
<dbReference type="InterPro" id="IPR036259">
    <property type="entry name" value="MFS_trans_sf"/>
</dbReference>
<evidence type="ECO:0000256" key="1">
    <source>
        <dbReference type="SAM" id="Phobius"/>
    </source>
</evidence>